<evidence type="ECO:0000313" key="4">
    <source>
        <dbReference type="EMBL" id="KJY53450.1"/>
    </source>
</evidence>
<name>A0ABD4AEB0_9BIFI</name>
<comment type="caution">
    <text evidence="4">The sequence shown here is derived from an EMBL/GenBank/DDBJ whole genome shotgun (WGS) entry which is preliminary data.</text>
</comment>
<dbReference type="Pfam" id="PF13439">
    <property type="entry name" value="Glyco_transf_4"/>
    <property type="match status" value="1"/>
</dbReference>
<sequence>MRIGFVFDDTLDVFDGVQQHILTLGKALRERGHHVEYLVGQTAHPPVSGVHSMSRNMMVSFNGNRMRIPLLAPVRGIRKVLDEGRFDVLHVQAPYSPLMAGRVIKRADPGTGLVATYHIAPTGTMQLKGGQVLGRINAGSHRRIDQVISVSKVAADYARITAGVESRIIPNPIDVAAIRANRDRAGTESIDRLHGQGPHLVFLGRFVARKGADLLIEAIAQGERRGILPEGLHLTMAGKGPLLERCRQRAQDLATPIDFPGFVTESDKPALLASADLAVFPSTGGESFGIVLLEAMASGAGVILAGDNPGYRSTLQDDEEALVRVNDPQTPIILAERIARVFGNPDWARGIHRRQTALLSRYDVHSVADQVEEVYEQAIQDRLIR</sequence>
<dbReference type="CDD" id="cd03801">
    <property type="entry name" value="GT4_PimA-like"/>
    <property type="match status" value="1"/>
</dbReference>
<dbReference type="Proteomes" id="UP000033652">
    <property type="component" value="Unassembled WGS sequence"/>
</dbReference>
<dbReference type="AlphaFoldDB" id="A0ABD4AEB0"/>
<dbReference type="Pfam" id="PF13692">
    <property type="entry name" value="Glyco_trans_1_4"/>
    <property type="match status" value="1"/>
</dbReference>
<dbReference type="InterPro" id="IPR050194">
    <property type="entry name" value="Glycosyltransferase_grp1"/>
</dbReference>
<dbReference type="GO" id="GO:1901137">
    <property type="term" value="P:carbohydrate derivative biosynthetic process"/>
    <property type="evidence" value="ECO:0007669"/>
    <property type="project" value="UniProtKB-ARBA"/>
</dbReference>
<dbReference type="Gene3D" id="3.40.50.2000">
    <property type="entry name" value="Glycogen Phosphorylase B"/>
    <property type="match status" value="2"/>
</dbReference>
<evidence type="ECO:0000256" key="2">
    <source>
        <dbReference type="ARBA" id="ARBA00022679"/>
    </source>
</evidence>
<protein>
    <submittedName>
        <fullName evidence="4">Glycosyltransferase</fullName>
    </submittedName>
</protein>
<evidence type="ECO:0000313" key="5">
    <source>
        <dbReference type="Proteomes" id="UP000033652"/>
    </source>
</evidence>
<proteinExistence type="predicted"/>
<dbReference type="EMBL" id="JXBX01000009">
    <property type="protein sequence ID" value="KJY53450.1"/>
    <property type="molecule type" value="Genomic_DNA"/>
</dbReference>
<reference evidence="4 5" key="1">
    <citation type="submission" date="2014-12" db="EMBL/GenBank/DDBJ databases">
        <title>Comparative genomics of the lactic acid bacteria isolated from the honey bee gut.</title>
        <authorList>
            <person name="Ellegaard K.M."/>
            <person name="Tamarit D."/>
            <person name="Javelind E."/>
            <person name="Olofsson T."/>
            <person name="Andersson S.G."/>
            <person name="Vasquez A."/>
        </authorList>
    </citation>
    <scope>NUCLEOTIDE SEQUENCE [LARGE SCALE GENOMIC DNA]</scope>
    <source>
        <strain evidence="4 5">Bma6</strain>
    </source>
</reference>
<dbReference type="PANTHER" id="PTHR45947">
    <property type="entry name" value="SULFOQUINOVOSYL TRANSFERASE SQD2"/>
    <property type="match status" value="1"/>
</dbReference>
<accession>A0ABD4AEB0</accession>
<dbReference type="SUPFAM" id="SSF53756">
    <property type="entry name" value="UDP-Glycosyltransferase/glycogen phosphorylase"/>
    <property type="match status" value="1"/>
</dbReference>
<evidence type="ECO:0000256" key="1">
    <source>
        <dbReference type="ARBA" id="ARBA00022676"/>
    </source>
</evidence>
<organism evidence="4 5">
    <name type="scientific">Bifidobacterium coryneforme</name>
    <dbReference type="NCBI Taxonomy" id="1687"/>
    <lineage>
        <taxon>Bacteria</taxon>
        <taxon>Bacillati</taxon>
        <taxon>Actinomycetota</taxon>
        <taxon>Actinomycetes</taxon>
        <taxon>Bifidobacteriales</taxon>
        <taxon>Bifidobacteriaceae</taxon>
        <taxon>Bifidobacterium</taxon>
    </lineage>
</organism>
<dbReference type="InterPro" id="IPR028098">
    <property type="entry name" value="Glyco_trans_4-like_N"/>
</dbReference>
<evidence type="ECO:0000259" key="3">
    <source>
        <dbReference type="Pfam" id="PF13439"/>
    </source>
</evidence>
<dbReference type="GO" id="GO:0016757">
    <property type="term" value="F:glycosyltransferase activity"/>
    <property type="evidence" value="ECO:0007669"/>
    <property type="project" value="UniProtKB-KW"/>
</dbReference>
<gene>
    <name evidence="4" type="ORF">JF68_07920</name>
</gene>
<keyword evidence="2" id="KW-0808">Transferase</keyword>
<keyword evidence="1" id="KW-0328">Glycosyltransferase</keyword>
<dbReference type="PANTHER" id="PTHR45947:SF3">
    <property type="entry name" value="SULFOQUINOVOSYL TRANSFERASE SQD2"/>
    <property type="match status" value="1"/>
</dbReference>
<feature type="domain" description="Glycosyltransferase subfamily 4-like N-terminal" evidence="3">
    <location>
        <begin position="15"/>
        <end position="176"/>
    </location>
</feature>